<feature type="coiled-coil region" evidence="6">
    <location>
        <begin position="440"/>
        <end position="705"/>
    </location>
</feature>
<dbReference type="GO" id="GO:0007018">
    <property type="term" value="P:microtubule-based movement"/>
    <property type="evidence" value="ECO:0007669"/>
    <property type="project" value="InterPro"/>
</dbReference>
<dbReference type="GO" id="GO:0051231">
    <property type="term" value="P:spindle elongation"/>
    <property type="evidence" value="ECO:0007669"/>
    <property type="project" value="TreeGrafter"/>
</dbReference>
<dbReference type="GO" id="GO:0072686">
    <property type="term" value="C:mitotic spindle"/>
    <property type="evidence" value="ECO:0007669"/>
    <property type="project" value="TreeGrafter"/>
</dbReference>
<feature type="domain" description="Kinesin motor" evidence="8">
    <location>
        <begin position="1"/>
        <end position="334"/>
    </location>
</feature>
<dbReference type="GO" id="GO:0090307">
    <property type="term" value="P:mitotic spindle assembly"/>
    <property type="evidence" value="ECO:0007669"/>
    <property type="project" value="TreeGrafter"/>
</dbReference>
<evidence type="ECO:0000256" key="7">
    <source>
        <dbReference type="SAM" id="MobiDB-lite"/>
    </source>
</evidence>
<dbReference type="GO" id="GO:0008017">
    <property type="term" value="F:microtubule binding"/>
    <property type="evidence" value="ECO:0007669"/>
    <property type="project" value="InterPro"/>
</dbReference>
<feature type="binding site" evidence="5">
    <location>
        <begin position="73"/>
        <end position="80"/>
    </location>
    <ligand>
        <name>ATP</name>
        <dbReference type="ChEBI" id="CHEBI:30616"/>
    </ligand>
</feature>
<comment type="similarity">
    <text evidence="5">Belongs to the TRAFAC class myosin-kinesin ATPase superfamily. Kinesin family.</text>
</comment>
<dbReference type="SMART" id="SM00129">
    <property type="entry name" value="KISc"/>
    <property type="match status" value="1"/>
</dbReference>
<dbReference type="InterPro" id="IPR047149">
    <property type="entry name" value="KIF11-like"/>
</dbReference>
<dbReference type="SUPFAM" id="SSF52540">
    <property type="entry name" value="P-loop containing nucleoside triphosphate hydrolases"/>
    <property type="match status" value="1"/>
</dbReference>
<evidence type="ECO:0000313" key="9">
    <source>
        <dbReference type="EMBL" id="TID31137.1"/>
    </source>
</evidence>
<dbReference type="InterPro" id="IPR027417">
    <property type="entry name" value="P-loop_NTPase"/>
</dbReference>
<accession>A0A4T0X7S9</accession>
<dbReference type="Proteomes" id="UP000307173">
    <property type="component" value="Unassembled WGS sequence"/>
</dbReference>
<feature type="coiled-coil region" evidence="6">
    <location>
        <begin position="363"/>
        <end position="390"/>
    </location>
</feature>
<dbReference type="GO" id="GO:0008574">
    <property type="term" value="F:plus-end-directed microtubule motor activity"/>
    <property type="evidence" value="ECO:0007669"/>
    <property type="project" value="TreeGrafter"/>
</dbReference>
<dbReference type="OrthoDB" id="123929at2759"/>
<feature type="compositionally biased region" description="Polar residues" evidence="7">
    <location>
        <begin position="957"/>
        <end position="966"/>
    </location>
</feature>
<comment type="caution">
    <text evidence="9">The sequence shown here is derived from an EMBL/GenBank/DDBJ whole genome shotgun (WGS) entry which is preliminary data.</text>
</comment>
<dbReference type="PANTHER" id="PTHR47970:SF12">
    <property type="entry name" value="KINESIN FAMILY MEMBER 11"/>
    <property type="match status" value="1"/>
</dbReference>
<keyword evidence="5" id="KW-0067">ATP-binding</keyword>
<feature type="region of interest" description="Disordered" evidence="7">
    <location>
        <begin position="1019"/>
        <end position="1039"/>
    </location>
</feature>
<dbReference type="PROSITE" id="PS50067">
    <property type="entry name" value="KINESIN_MOTOR_2"/>
    <property type="match status" value="1"/>
</dbReference>
<evidence type="ECO:0000259" key="8">
    <source>
        <dbReference type="PROSITE" id="PS50067"/>
    </source>
</evidence>
<dbReference type="InterPro" id="IPR036961">
    <property type="entry name" value="Kinesin_motor_dom_sf"/>
</dbReference>
<dbReference type="PANTHER" id="PTHR47970">
    <property type="entry name" value="KINESIN-LIKE PROTEIN KIF11"/>
    <property type="match status" value="1"/>
</dbReference>
<evidence type="ECO:0000256" key="5">
    <source>
        <dbReference type="PROSITE-ProRule" id="PRU00283"/>
    </source>
</evidence>
<feature type="compositionally biased region" description="Basic residues" evidence="7">
    <location>
        <begin position="1086"/>
        <end position="1104"/>
    </location>
</feature>
<proteinExistence type="inferred from homology"/>
<evidence type="ECO:0000256" key="1">
    <source>
        <dbReference type="ARBA" id="ARBA00004245"/>
    </source>
</evidence>
<dbReference type="Gene3D" id="3.40.850.10">
    <property type="entry name" value="Kinesin motor domain"/>
    <property type="match status" value="1"/>
</dbReference>
<dbReference type="STRING" id="52247.A0A4T0X7S9"/>
<protein>
    <recommendedName>
        <fullName evidence="8">Kinesin motor domain-containing protein</fullName>
    </recommendedName>
</protein>
<feature type="coiled-coil region" evidence="6">
    <location>
        <begin position="735"/>
        <end position="776"/>
    </location>
</feature>
<feature type="region of interest" description="Disordered" evidence="7">
    <location>
        <begin position="947"/>
        <end position="966"/>
    </location>
</feature>
<evidence type="ECO:0000313" key="10">
    <source>
        <dbReference type="Proteomes" id="UP000307173"/>
    </source>
</evidence>
<evidence type="ECO:0000256" key="2">
    <source>
        <dbReference type="ARBA" id="ARBA00022490"/>
    </source>
</evidence>
<dbReference type="GO" id="GO:0005524">
    <property type="term" value="F:ATP binding"/>
    <property type="evidence" value="ECO:0007669"/>
    <property type="project" value="UniProtKB-UniRule"/>
</dbReference>
<dbReference type="AlphaFoldDB" id="A0A4T0X7S9"/>
<feature type="coiled-coil region" evidence="6">
    <location>
        <begin position="836"/>
        <end position="947"/>
    </location>
</feature>
<dbReference type="Pfam" id="PF00225">
    <property type="entry name" value="Kinesin"/>
    <property type="match status" value="1"/>
</dbReference>
<evidence type="ECO:0000256" key="3">
    <source>
        <dbReference type="ARBA" id="ARBA00023175"/>
    </source>
</evidence>
<dbReference type="InterPro" id="IPR001752">
    <property type="entry name" value="Kinesin_motor_dom"/>
</dbReference>
<sequence>MDVHLVLKQDPSEGESPNFVRFGENKIGFSKFQTQFEFKTVSLQDDDIFIKVASPLIENKFLKDQDVLLLTLGPTNSGKSHILYNKDDSLVDQSLKAIFDNTETYSGDIELIQNFYPDIVDCRLVDGAPNSLNFFSISMFELYNDNVIDLLNKSPMKQKGCCDIITDSVDHKLSPKNISKILVNSYASAHQLIYEGYRKRKTCPTFANSVSSRSHCFIFLNIHKLHSNSLKTTRFTIVDLAGLERSKSSRTSGQTLREASHTNGSLTELGRCLELISMNQFHRTCLRTNKLTRLVLNDFVKNQNRVSIITTLDPFGETGLILQTLRYIDPIKHQILQRRSLIANKTRHTLSPTTPNLLMTAEIEKLRKSQKDLKQKINILESCIVETENRVRTDMYNENEKNIAKLIIKHREEIDKLNELHLSQTDQKLQDQSLSFNETLSELKAELKLKSDALQSSEMQLQKIELELQQMTHRYDSLCSSMIEKQDLKQSEYMKLEKRLEDVAIQNEALKIEINTLQLNIDDAESSHEKSIQNLKEEHSQSIKCLQLELNQSNSNNQELEKTITSITKMIEEKDRALKEVTELYEKSKASLAQFEESSKHTLEHKRDEFELTKEKLEGELERSLQQLVDARKEHDNTITQANLDLDMLKNQLKRKEIEFEKSSETFTSKLESLSLELRKAQDEKLRLESEISTLSIKMETASNELKSLVASKNDEINLLRTTAQQMTVDTENSISLLKTENEKLQRRFEDATKKLEKLQQELAVKENQITLLQGELKNHHSNQSINDVNTQKALELEQRLKHEIETNTLLSEKVKAFEQSAELKLKEQNQKDLWLQNSKVELESLLKNKEKMTQELLDTKSEANQNLAEIQRLKTSMDEETSKLQKMTTKYSSLKSKSAEIAKKLVSVEQENLKLKDELSSKDKKLFDAEDEINELSSTLEALKKNNSKPLNSNSAVVTKTPQSENRLRKSLSILDTDPMDDVGLPLMLSSPIKPPSFHIHSDIAEKENTITLPVVDKKKKNSSKKLSKKDKLYQSTEMHEKKLMESLTTPKVEKKKFKALTNSKLSDLNKLNIQAEIANGDKLLKRRKSSSPLKSGKKKLRKSLGPSDSMELLN</sequence>
<keyword evidence="5" id="KW-0547">Nucleotide-binding</keyword>
<keyword evidence="3 5" id="KW-0505">Motor protein</keyword>
<name>A0A4T0X7S9_9ASCO</name>
<comment type="subcellular location">
    <subcellularLocation>
        <location evidence="1">Cytoplasm</location>
        <location evidence="1">Cytoskeleton</location>
    </subcellularLocation>
</comment>
<dbReference type="GO" id="GO:0005876">
    <property type="term" value="C:spindle microtubule"/>
    <property type="evidence" value="ECO:0007669"/>
    <property type="project" value="TreeGrafter"/>
</dbReference>
<organism evidence="9 10">
    <name type="scientific">Pichia inconspicua</name>
    <dbReference type="NCBI Taxonomy" id="52247"/>
    <lineage>
        <taxon>Eukaryota</taxon>
        <taxon>Fungi</taxon>
        <taxon>Dikarya</taxon>
        <taxon>Ascomycota</taxon>
        <taxon>Saccharomycotina</taxon>
        <taxon>Pichiomycetes</taxon>
        <taxon>Pichiales</taxon>
        <taxon>Pichiaceae</taxon>
        <taxon>Pichia</taxon>
    </lineage>
</organism>
<dbReference type="PRINTS" id="PR00380">
    <property type="entry name" value="KINESINHEAVY"/>
</dbReference>
<keyword evidence="6" id="KW-0175">Coiled coil</keyword>
<dbReference type="EMBL" id="SELW01000047">
    <property type="protein sequence ID" value="TID31137.1"/>
    <property type="molecule type" value="Genomic_DNA"/>
</dbReference>
<feature type="region of interest" description="Disordered" evidence="7">
    <location>
        <begin position="1085"/>
        <end position="1116"/>
    </location>
</feature>
<reference evidence="9 10" key="1">
    <citation type="journal article" date="2019" name="Front. Genet.">
        <title>Whole-Genome Sequencing of the Opportunistic Yeast Pathogen Candida inconspicua Uncovers Its Hybrid Origin.</title>
        <authorList>
            <person name="Mixao V."/>
            <person name="Hansen A.P."/>
            <person name="Saus E."/>
            <person name="Boekhout T."/>
            <person name="Lass-Florl C."/>
            <person name="Gabaldon T."/>
        </authorList>
    </citation>
    <scope>NUCLEOTIDE SEQUENCE [LARGE SCALE GENOMIC DNA]</scope>
    <source>
        <strain evidence="9 10">CBS 180</strain>
    </source>
</reference>
<keyword evidence="10" id="KW-1185">Reference proteome</keyword>
<keyword evidence="4" id="KW-0206">Cytoskeleton</keyword>
<gene>
    <name evidence="9" type="ORF">CANINC_000289</name>
</gene>
<keyword evidence="2" id="KW-0963">Cytoplasm</keyword>
<evidence type="ECO:0000256" key="4">
    <source>
        <dbReference type="ARBA" id="ARBA00023212"/>
    </source>
</evidence>
<feature type="compositionally biased region" description="Basic residues" evidence="7">
    <location>
        <begin position="1019"/>
        <end position="1030"/>
    </location>
</feature>
<evidence type="ECO:0000256" key="6">
    <source>
        <dbReference type="SAM" id="Coils"/>
    </source>
</evidence>